<dbReference type="Proteomes" id="UP001171902">
    <property type="component" value="Unassembled WGS sequence"/>
</dbReference>
<organism evidence="3 4">
    <name type="scientific">Glycomyces tritici</name>
    <dbReference type="NCBI Taxonomy" id="2665176"/>
    <lineage>
        <taxon>Bacteria</taxon>
        <taxon>Bacillati</taxon>
        <taxon>Actinomycetota</taxon>
        <taxon>Actinomycetes</taxon>
        <taxon>Glycomycetales</taxon>
        <taxon>Glycomycetaceae</taxon>
        <taxon>Glycomyces</taxon>
    </lineage>
</organism>
<keyword evidence="1" id="KW-1133">Transmembrane helix</keyword>
<evidence type="ECO:0000256" key="1">
    <source>
        <dbReference type="SAM" id="Phobius"/>
    </source>
</evidence>
<keyword evidence="4" id="KW-1185">Reference proteome</keyword>
<evidence type="ECO:0008006" key="5">
    <source>
        <dbReference type="Google" id="ProtNLM"/>
    </source>
</evidence>
<accession>A0ABT7YUJ8</accession>
<gene>
    <name evidence="2" type="ORF">QWI33_17495</name>
    <name evidence="3" type="ORF">QWI33_21495</name>
</gene>
<proteinExistence type="predicted"/>
<feature type="transmembrane region" description="Helical" evidence="1">
    <location>
        <begin position="63"/>
        <end position="82"/>
    </location>
</feature>
<keyword evidence="1" id="KW-0812">Transmembrane</keyword>
<feature type="transmembrane region" description="Helical" evidence="1">
    <location>
        <begin position="88"/>
        <end position="104"/>
    </location>
</feature>
<dbReference type="EMBL" id="JAUEMJ010000005">
    <property type="protein sequence ID" value="MDN3241522.1"/>
    <property type="molecule type" value="Genomic_DNA"/>
</dbReference>
<evidence type="ECO:0000313" key="2">
    <source>
        <dbReference type="EMBL" id="MDN3241522.1"/>
    </source>
</evidence>
<dbReference type="RefSeq" id="WP_289958430.1">
    <property type="nucleotide sequence ID" value="NZ_JAUEMJ010000005.1"/>
</dbReference>
<dbReference type="EMBL" id="JAUEMJ010000007">
    <property type="protein sequence ID" value="MDN3242309.1"/>
    <property type="molecule type" value="Genomic_DNA"/>
</dbReference>
<evidence type="ECO:0000313" key="4">
    <source>
        <dbReference type="Proteomes" id="UP001171902"/>
    </source>
</evidence>
<comment type="caution">
    <text evidence="3">The sequence shown here is derived from an EMBL/GenBank/DDBJ whole genome shotgun (WGS) entry which is preliminary data.</text>
</comment>
<evidence type="ECO:0000313" key="3">
    <source>
        <dbReference type="EMBL" id="MDN3242309.1"/>
    </source>
</evidence>
<name>A0ABT7YUJ8_9ACTN</name>
<feature type="transmembrane region" description="Helical" evidence="1">
    <location>
        <begin position="20"/>
        <end position="42"/>
    </location>
</feature>
<protein>
    <recommendedName>
        <fullName evidence="5">DUF3784 domain-containing protein</fullName>
    </recommendedName>
</protein>
<sequence>MESSARKPKPRRVDAGLNLAITAATVGWLGVSLALFLWGFDIDFSGDPVSPERQAALDNRERLRIIAFAGGPVLIAVFAVVVERPRTALVYILIALVLLCANVSQERVRHLFVPPSVEVEDPGTDHCVPISGSDRTCPGG</sequence>
<reference evidence="3" key="1">
    <citation type="submission" date="2023-06" db="EMBL/GenBank/DDBJ databases">
        <title>Gycomyces niveus sp.nov., a novel actinomycete isolated from soil in Shouguang.</title>
        <authorList>
            <person name="Yang X."/>
            <person name="Zhao J."/>
        </authorList>
    </citation>
    <scope>NUCLEOTIDE SEQUENCE</scope>
    <source>
        <strain evidence="3">NEAU C2</strain>
    </source>
</reference>
<keyword evidence="1" id="KW-0472">Membrane</keyword>